<sequence>MKPDRDQPAAEEIRAELDRLLGSDDFDAPVRERDFLRYVVEESLGGRAERIKAYSVGVSVFSRPDTFDPQSDPVVRIAARRLRRSMERYYLLGGKKTPLRISIPKGTYAPSFKRVEPPEPATLGRDAGGRSEGVAIQMPSILVEPFECEGGLSDYPGFASGLTRHIVVALSRFSDLFVYGADTVESLRNAADRQSILDGLGTDFILKGGAIIGAENLVVEAMLVQCEDGRVLWADQFESALQPDKIVAIRDLVADRVVRVLAQPYGVIFSNKIKDLDGTSPADFVSCDCVTRYYEYFRALRREDHAGVTACLEDTVKREPAFAEAHACLALCYVDAYRFGFPLATEVPDPLKRAEALAERAIVLAPRSSRGFHALALIYWFQNDVEAAMAAFETGLKLNPNATEIMADLGLRLALRCDWDRAVPLLEKSFARNAAQPGTYRIGLCLYHFVNGRYEEALSEAKRIHAPDVIFSPMMKAIALVRLGRDTEACSAIDRMLSINPEYGRIVHEDLIARNVDEHLATQVVAALREAGLSTLSPVALP</sequence>
<dbReference type="InterPro" id="IPR011990">
    <property type="entry name" value="TPR-like_helical_dom_sf"/>
</dbReference>
<accession>A0A2T0RF16</accession>
<dbReference type="RefSeq" id="WP_106208337.1">
    <property type="nucleotide sequence ID" value="NZ_PVTD01000019.1"/>
</dbReference>
<comment type="caution">
    <text evidence="2">The sequence shown here is derived from an EMBL/GenBank/DDBJ whole genome shotgun (WGS) entry which is preliminary data.</text>
</comment>
<dbReference type="OrthoDB" id="54411at2"/>
<organism evidence="2 3">
    <name type="scientific">Aliiruegeria haliotis</name>
    <dbReference type="NCBI Taxonomy" id="1280846"/>
    <lineage>
        <taxon>Bacteria</taxon>
        <taxon>Pseudomonadati</taxon>
        <taxon>Pseudomonadota</taxon>
        <taxon>Alphaproteobacteria</taxon>
        <taxon>Rhodobacterales</taxon>
        <taxon>Roseobacteraceae</taxon>
        <taxon>Aliiruegeria</taxon>
    </lineage>
</organism>
<dbReference type="InterPro" id="IPR019734">
    <property type="entry name" value="TPR_rpt"/>
</dbReference>
<dbReference type="SUPFAM" id="SSF48452">
    <property type="entry name" value="TPR-like"/>
    <property type="match status" value="1"/>
</dbReference>
<dbReference type="Gene3D" id="1.25.40.10">
    <property type="entry name" value="Tetratricopeptide repeat domain"/>
    <property type="match status" value="1"/>
</dbReference>
<gene>
    <name evidence="2" type="ORF">CLV78_11922</name>
</gene>
<dbReference type="Proteomes" id="UP000239480">
    <property type="component" value="Unassembled WGS sequence"/>
</dbReference>
<dbReference type="Pfam" id="PF13181">
    <property type="entry name" value="TPR_8"/>
    <property type="match status" value="1"/>
</dbReference>
<name>A0A2T0RF16_9RHOB</name>
<evidence type="ECO:0000313" key="2">
    <source>
        <dbReference type="EMBL" id="PRY19690.1"/>
    </source>
</evidence>
<dbReference type="PROSITE" id="PS50005">
    <property type="entry name" value="TPR"/>
    <property type="match status" value="1"/>
</dbReference>
<dbReference type="EMBL" id="PVTD01000019">
    <property type="protein sequence ID" value="PRY19690.1"/>
    <property type="molecule type" value="Genomic_DNA"/>
</dbReference>
<feature type="repeat" description="TPR" evidence="1">
    <location>
        <begin position="369"/>
        <end position="402"/>
    </location>
</feature>
<evidence type="ECO:0000313" key="3">
    <source>
        <dbReference type="Proteomes" id="UP000239480"/>
    </source>
</evidence>
<evidence type="ECO:0000256" key="1">
    <source>
        <dbReference type="PROSITE-ProRule" id="PRU00339"/>
    </source>
</evidence>
<proteinExistence type="predicted"/>
<protein>
    <submittedName>
        <fullName evidence="2">TolB-like protein</fullName>
    </submittedName>
</protein>
<keyword evidence="1" id="KW-0802">TPR repeat</keyword>
<dbReference type="AlphaFoldDB" id="A0A2T0RF16"/>
<keyword evidence="3" id="KW-1185">Reference proteome</keyword>
<reference evidence="2 3" key="1">
    <citation type="submission" date="2018-03" db="EMBL/GenBank/DDBJ databases">
        <title>Genomic Encyclopedia of Archaeal and Bacterial Type Strains, Phase II (KMG-II): from individual species to whole genera.</title>
        <authorList>
            <person name="Goeker M."/>
        </authorList>
    </citation>
    <scope>NUCLEOTIDE SEQUENCE [LARGE SCALE GENOMIC DNA]</scope>
    <source>
        <strain evidence="2 3">DSM 29328</strain>
    </source>
</reference>